<dbReference type="InterPro" id="IPR018159">
    <property type="entry name" value="Spectrin/alpha-actinin"/>
</dbReference>
<evidence type="ECO:0000313" key="2">
    <source>
        <dbReference type="EMBL" id="CAF1281028.1"/>
    </source>
</evidence>
<dbReference type="CDD" id="cd00176">
    <property type="entry name" value="SPEC"/>
    <property type="match status" value="2"/>
</dbReference>
<proteinExistence type="predicted"/>
<comment type="caution">
    <text evidence="2">The sequence shown here is derived from an EMBL/GenBank/DDBJ whole genome shotgun (WGS) entry which is preliminary data.</text>
</comment>
<dbReference type="PANTHER" id="PTHR11915">
    <property type="entry name" value="SPECTRIN/FILAMIN RELATED CYTOSKELETAL PROTEIN"/>
    <property type="match status" value="1"/>
</dbReference>
<dbReference type="EMBL" id="CAJNOV010007347">
    <property type="protein sequence ID" value="CAF1281028.1"/>
    <property type="molecule type" value="Genomic_DNA"/>
</dbReference>
<evidence type="ECO:0000313" key="3">
    <source>
        <dbReference type="Proteomes" id="UP000663855"/>
    </source>
</evidence>
<dbReference type="Proteomes" id="UP000663855">
    <property type="component" value="Unassembled WGS sequence"/>
</dbReference>
<reference evidence="2" key="1">
    <citation type="submission" date="2021-02" db="EMBL/GenBank/DDBJ databases">
        <authorList>
            <person name="Nowell W R."/>
        </authorList>
    </citation>
    <scope>NUCLEOTIDE SEQUENCE</scope>
</reference>
<gene>
    <name evidence="2" type="ORF">CJN711_LOCUS15982</name>
</gene>
<dbReference type="SUPFAM" id="SSF48403">
    <property type="entry name" value="Ankyrin repeat"/>
    <property type="match status" value="1"/>
</dbReference>
<dbReference type="Gene3D" id="1.25.40.20">
    <property type="entry name" value="Ankyrin repeat-containing domain"/>
    <property type="match status" value="1"/>
</dbReference>
<dbReference type="SUPFAM" id="SSF46966">
    <property type="entry name" value="Spectrin repeat"/>
    <property type="match status" value="3"/>
</dbReference>
<keyword evidence="1" id="KW-0677">Repeat</keyword>
<dbReference type="InterPro" id="IPR036770">
    <property type="entry name" value="Ankyrin_rpt-contain_sf"/>
</dbReference>
<sequence>MESREKVLKDEAVEVVEAAIKRHEDFDKTIKAQANKINNLKQFANQLTAASDESVKETQNLQSKSQKHQASVAELAANTDRIQSIIGMGKGAIIELNKTADEFIENNMFGVYNIKETRNTINDRFQKVRNQSDGRRQCLQEASTVHQFICDLEDEETQIRYNKSSFYYFDLNCQNLHRKHKHFDVDLETHEPNVKNIQQLGAQLTHEVGNPDIERKSADLIGHWDSLKQATNERTKKLDEFITYHDWASSLNEENPWIKERLHIMNNPGTGTTLVFVQALQKKHESFESDFIVQNERCQEILQQGHRLVEQNNHLSPQINKVDDAALLPFMWKADVVESWIVCRLFLSTWSSPNLENQTTYQRACLLGHTDIVQCILNTGIPPDQSYPGGNSMSTMRGAFLFACQSRSMPTITALLNAGAAVDKLGSCSLSYTNSFFPGIHVFGSSSYNLSTSWENLYPIHFTIVHNNLELLQKLITPTTNKVLTIRCFTPLHIACLLN</sequence>
<dbReference type="SMART" id="SM00150">
    <property type="entry name" value="SPEC"/>
    <property type="match status" value="3"/>
</dbReference>
<evidence type="ECO:0008006" key="4">
    <source>
        <dbReference type="Google" id="ProtNLM"/>
    </source>
</evidence>
<accession>A0A815C9J9</accession>
<evidence type="ECO:0000256" key="1">
    <source>
        <dbReference type="ARBA" id="ARBA00022737"/>
    </source>
</evidence>
<dbReference type="Gene3D" id="1.20.58.60">
    <property type="match status" value="3"/>
</dbReference>
<dbReference type="InterPro" id="IPR002017">
    <property type="entry name" value="Spectrin_repeat"/>
</dbReference>
<dbReference type="Pfam" id="PF00435">
    <property type="entry name" value="Spectrin"/>
    <property type="match status" value="3"/>
</dbReference>
<name>A0A815C9J9_9BILA</name>
<protein>
    <recommendedName>
        <fullName evidence="4">Ankyrin repeat protein</fullName>
    </recommendedName>
</protein>
<dbReference type="AlphaFoldDB" id="A0A815C9J9"/>
<organism evidence="2 3">
    <name type="scientific">Rotaria magnacalcarata</name>
    <dbReference type="NCBI Taxonomy" id="392030"/>
    <lineage>
        <taxon>Eukaryota</taxon>
        <taxon>Metazoa</taxon>
        <taxon>Spiralia</taxon>
        <taxon>Gnathifera</taxon>
        <taxon>Rotifera</taxon>
        <taxon>Eurotatoria</taxon>
        <taxon>Bdelloidea</taxon>
        <taxon>Philodinida</taxon>
        <taxon>Philodinidae</taxon>
        <taxon>Rotaria</taxon>
    </lineage>
</organism>